<feature type="compositionally biased region" description="Polar residues" evidence="1">
    <location>
        <begin position="110"/>
        <end position="125"/>
    </location>
</feature>
<sequence>MRSDLDSGRPPRYMSLSRSRISLPSGELKGMLRLLTEIDPTEAETQHDRTLEKAHIDQQVQIALQQLHGEVIGLQLPTGLLLFGTLRTSVAEQQEAAGLRGSEMKDSGVSKVTGSRAATSSQRNTRSPFRVILGSRSMASRDSSSLKSLFLYTTWRAERRANRGAYSPAASGWEVSITSAVVFLPGR</sequence>
<name>A0A4Z2GLK6_9TELE</name>
<evidence type="ECO:0000256" key="1">
    <source>
        <dbReference type="SAM" id="MobiDB-lite"/>
    </source>
</evidence>
<dbReference type="Proteomes" id="UP000314294">
    <property type="component" value="Unassembled WGS sequence"/>
</dbReference>
<evidence type="ECO:0000313" key="3">
    <source>
        <dbReference type="Proteomes" id="UP000314294"/>
    </source>
</evidence>
<dbReference type="AlphaFoldDB" id="A0A4Z2GLK6"/>
<feature type="region of interest" description="Disordered" evidence="1">
    <location>
        <begin position="97"/>
        <end position="125"/>
    </location>
</feature>
<evidence type="ECO:0000313" key="2">
    <source>
        <dbReference type="EMBL" id="TNN54111.1"/>
    </source>
</evidence>
<reference evidence="2 3" key="1">
    <citation type="submission" date="2019-03" db="EMBL/GenBank/DDBJ databases">
        <title>First draft genome of Liparis tanakae, snailfish: a comprehensive survey of snailfish specific genes.</title>
        <authorList>
            <person name="Kim W."/>
            <person name="Song I."/>
            <person name="Jeong J.-H."/>
            <person name="Kim D."/>
            <person name="Kim S."/>
            <person name="Ryu S."/>
            <person name="Song J.Y."/>
            <person name="Lee S.K."/>
        </authorList>
    </citation>
    <scope>NUCLEOTIDE SEQUENCE [LARGE SCALE GENOMIC DNA]</scope>
    <source>
        <tissue evidence="2">Muscle</tissue>
    </source>
</reference>
<organism evidence="2 3">
    <name type="scientific">Liparis tanakae</name>
    <name type="common">Tanaka's snailfish</name>
    <dbReference type="NCBI Taxonomy" id="230148"/>
    <lineage>
        <taxon>Eukaryota</taxon>
        <taxon>Metazoa</taxon>
        <taxon>Chordata</taxon>
        <taxon>Craniata</taxon>
        <taxon>Vertebrata</taxon>
        <taxon>Euteleostomi</taxon>
        <taxon>Actinopterygii</taxon>
        <taxon>Neopterygii</taxon>
        <taxon>Teleostei</taxon>
        <taxon>Neoteleostei</taxon>
        <taxon>Acanthomorphata</taxon>
        <taxon>Eupercaria</taxon>
        <taxon>Perciformes</taxon>
        <taxon>Cottioidei</taxon>
        <taxon>Cottales</taxon>
        <taxon>Liparidae</taxon>
        <taxon>Liparis</taxon>
    </lineage>
</organism>
<protein>
    <submittedName>
        <fullName evidence="2">Uncharacterized protein</fullName>
    </submittedName>
</protein>
<dbReference type="OrthoDB" id="8947395at2759"/>
<keyword evidence="3" id="KW-1185">Reference proteome</keyword>
<dbReference type="EMBL" id="SRLO01000495">
    <property type="protein sequence ID" value="TNN54111.1"/>
    <property type="molecule type" value="Genomic_DNA"/>
</dbReference>
<comment type="caution">
    <text evidence="2">The sequence shown here is derived from an EMBL/GenBank/DDBJ whole genome shotgun (WGS) entry which is preliminary data.</text>
</comment>
<accession>A0A4Z2GLK6</accession>
<proteinExistence type="predicted"/>
<gene>
    <name evidence="2" type="ORF">EYF80_035670</name>
</gene>